<dbReference type="GO" id="GO:0004654">
    <property type="term" value="F:polyribonucleotide nucleotidyltransferase activity"/>
    <property type="evidence" value="ECO:0007669"/>
    <property type="project" value="UniProtKB-UniRule"/>
</dbReference>
<keyword evidence="7 8" id="KW-0694">RNA-binding</keyword>
<dbReference type="GO" id="GO:0006396">
    <property type="term" value="P:RNA processing"/>
    <property type="evidence" value="ECO:0007669"/>
    <property type="project" value="InterPro"/>
</dbReference>
<dbReference type="GO" id="GO:0006402">
    <property type="term" value="P:mRNA catabolic process"/>
    <property type="evidence" value="ECO:0007669"/>
    <property type="project" value="UniProtKB-UniRule"/>
</dbReference>
<dbReference type="InterPro" id="IPR036456">
    <property type="entry name" value="PNPase_PH_RNA-bd_sf"/>
</dbReference>
<sequence>MSDNKIYRANIGGKDISITLPGLAEQAHGEAMVRCGDTIILVTAVMGKTPREGIDFFPLTVEFEEKLYAAGKIKGSRFMKREGRASDEAVLSARLIDRTIRPLFPQFMRNDVQVVTTALSYDYENDPDVLAIIGASVALSVSNIPWNGPIAGIRVGKNTAGEWVLFPTTTERAESSADLIIAGTKDRVNMLEGGLNEVPENDVVAAILYGQKAMQEIFALQEQIIKDVKPTKTEVILSAPNQKTKEFVLSFIGSNLEKAMFDSGLSKTEKAEKLSALKGNLIKKISAKGGSASGGKDEDSGISIQSALAVLEEETDRLVHEKILTENKRPDGRALDELRGVSAQIALLPRVHGSALFTRGNTKSLGALTLGAPGDEQTVETMEGERTKRFMLHYNFPPFSVGETGFFRGPGRREIGHGALAEKALMPLIPSKENFPYTIRLVSEILSSNGSSSMASVCSGSLALLDGGVPIKKSAAGIAMGLMTNDKGAWKVLTDIQGPEDHYGDMDFKVAGTRDGVTAVQMDVKIDGATIEMLEKAFAQAREARLQILDVMDSAISSPRETLSEFAPRIITHTINPDKIRDVIGPGGKIINAITLQTGAQIDIEQTGVIFITGKDAASAEKALAWIKDLTRELAAGEKFEGTVTRIFPFGVMVELVPGQEGLVHNSKVARWGVRNAEDLMKTGDRVPVEIEEIDNQGRINLIPQDTFMPEKKITGDYSSFERPSHPPRHNNGRNDRPRGGRNDRFSRY</sequence>
<dbReference type="InterPro" id="IPR004087">
    <property type="entry name" value="KH_dom"/>
</dbReference>
<feature type="compositionally biased region" description="Basic and acidic residues" evidence="9">
    <location>
        <begin position="733"/>
        <end position="749"/>
    </location>
</feature>
<dbReference type="InterPro" id="IPR027408">
    <property type="entry name" value="PNPase/RNase_PH_dom_sf"/>
</dbReference>
<dbReference type="PROSITE" id="PS50126">
    <property type="entry name" value="S1"/>
    <property type="match status" value="1"/>
</dbReference>
<evidence type="ECO:0000256" key="4">
    <source>
        <dbReference type="ARBA" id="ARBA00022695"/>
    </source>
</evidence>
<dbReference type="Gene3D" id="3.30.230.70">
    <property type="entry name" value="GHMP Kinase, N-terminal domain"/>
    <property type="match status" value="2"/>
</dbReference>
<dbReference type="HAMAP" id="MF_01595">
    <property type="entry name" value="PNPase"/>
    <property type="match status" value="1"/>
</dbReference>
<dbReference type="Gene3D" id="3.30.1370.10">
    <property type="entry name" value="K Homology domain, type 1"/>
    <property type="match status" value="1"/>
</dbReference>
<dbReference type="InterPro" id="IPR012340">
    <property type="entry name" value="NA-bd_OB-fold"/>
</dbReference>
<protein>
    <recommendedName>
        <fullName evidence="8">Polyribonucleotide nucleotidyltransferase</fullName>
        <ecNumber evidence="8">2.7.7.8</ecNumber>
    </recommendedName>
    <alternativeName>
        <fullName evidence="8">Polynucleotide phosphorylase</fullName>
        <shortName evidence="8">PNPase</shortName>
    </alternativeName>
</protein>
<evidence type="ECO:0000256" key="5">
    <source>
        <dbReference type="ARBA" id="ARBA00022723"/>
    </source>
</evidence>
<comment type="caution">
    <text evidence="11">The sequence shown here is derived from an EMBL/GenBank/DDBJ whole genome shotgun (WGS) entry which is preliminary data.</text>
</comment>
<reference evidence="11 12" key="1">
    <citation type="journal article" date="2016" name="Nat. Commun.">
        <title>Thousands of microbial genomes shed light on interconnected biogeochemical processes in an aquifer system.</title>
        <authorList>
            <person name="Anantharaman K."/>
            <person name="Brown C.T."/>
            <person name="Hug L.A."/>
            <person name="Sharon I."/>
            <person name="Castelle C.J."/>
            <person name="Probst A.J."/>
            <person name="Thomas B.C."/>
            <person name="Singh A."/>
            <person name="Wilkins M.J."/>
            <person name="Karaoz U."/>
            <person name="Brodie E.L."/>
            <person name="Williams K.H."/>
            <person name="Hubbard S.S."/>
            <person name="Banfield J.F."/>
        </authorList>
    </citation>
    <scope>NUCLEOTIDE SEQUENCE [LARGE SCALE GENOMIC DNA]</scope>
</reference>
<dbReference type="SUPFAM" id="SSF54791">
    <property type="entry name" value="Eukaryotic type KH-domain (KH-domain type I)"/>
    <property type="match status" value="1"/>
</dbReference>
<name>A0A1G2PVE4_9BACT</name>
<accession>A0A1G2PVE4</accession>
<feature type="domain" description="S1 motif" evidence="10">
    <location>
        <begin position="637"/>
        <end position="705"/>
    </location>
</feature>
<dbReference type="PANTHER" id="PTHR11252:SF0">
    <property type="entry name" value="POLYRIBONUCLEOTIDE NUCLEOTIDYLTRANSFERASE 1, MITOCHONDRIAL"/>
    <property type="match status" value="1"/>
</dbReference>
<evidence type="ECO:0000313" key="12">
    <source>
        <dbReference type="Proteomes" id="UP000176951"/>
    </source>
</evidence>
<dbReference type="Gene3D" id="2.40.50.140">
    <property type="entry name" value="Nucleic acid-binding proteins"/>
    <property type="match status" value="1"/>
</dbReference>
<feature type="binding site" evidence="8">
    <location>
        <position position="507"/>
    </location>
    <ligand>
        <name>Mg(2+)</name>
        <dbReference type="ChEBI" id="CHEBI:18420"/>
    </ligand>
</feature>
<gene>
    <name evidence="8" type="primary">pnp</name>
    <name evidence="11" type="ORF">A3A97_02510</name>
</gene>
<dbReference type="GO" id="GO:0005829">
    <property type="term" value="C:cytosol"/>
    <property type="evidence" value="ECO:0007669"/>
    <property type="project" value="TreeGrafter"/>
</dbReference>
<comment type="cofactor">
    <cofactor evidence="8">
        <name>Mg(2+)</name>
        <dbReference type="ChEBI" id="CHEBI:18420"/>
    </cofactor>
</comment>
<evidence type="ECO:0000259" key="10">
    <source>
        <dbReference type="PROSITE" id="PS50126"/>
    </source>
</evidence>
<dbReference type="AlphaFoldDB" id="A0A1G2PVE4"/>
<dbReference type="NCBIfam" id="TIGR03591">
    <property type="entry name" value="polynuc_phos"/>
    <property type="match status" value="1"/>
</dbReference>
<dbReference type="SUPFAM" id="SSF54211">
    <property type="entry name" value="Ribosomal protein S5 domain 2-like"/>
    <property type="match status" value="2"/>
</dbReference>
<dbReference type="InterPro" id="IPR001247">
    <property type="entry name" value="ExoRNase_PH_dom1"/>
</dbReference>
<keyword evidence="3 8" id="KW-0808">Transferase</keyword>
<dbReference type="PROSITE" id="PS50084">
    <property type="entry name" value="KH_TYPE_1"/>
    <property type="match status" value="1"/>
</dbReference>
<dbReference type="EC" id="2.7.7.8" evidence="8"/>
<keyword evidence="2 8" id="KW-0963">Cytoplasm</keyword>
<proteinExistence type="inferred from homology"/>
<dbReference type="SUPFAM" id="SSF55666">
    <property type="entry name" value="Ribonuclease PH domain 2-like"/>
    <property type="match status" value="2"/>
</dbReference>
<dbReference type="PIRSF" id="PIRSF005499">
    <property type="entry name" value="PNPase"/>
    <property type="match status" value="1"/>
</dbReference>
<comment type="subcellular location">
    <subcellularLocation>
        <location evidence="8">Cytoplasm</location>
    </subcellularLocation>
</comment>
<dbReference type="Pfam" id="PF00013">
    <property type="entry name" value="KH_1"/>
    <property type="match status" value="1"/>
</dbReference>
<dbReference type="Pfam" id="PF00575">
    <property type="entry name" value="S1"/>
    <property type="match status" value="1"/>
</dbReference>
<dbReference type="GO" id="GO:0000287">
    <property type="term" value="F:magnesium ion binding"/>
    <property type="evidence" value="ECO:0007669"/>
    <property type="project" value="UniProtKB-UniRule"/>
</dbReference>
<dbReference type="NCBIfam" id="NF008805">
    <property type="entry name" value="PRK11824.1"/>
    <property type="match status" value="1"/>
</dbReference>
<dbReference type="CDD" id="cd02393">
    <property type="entry name" value="KH-I_PNPase"/>
    <property type="match status" value="1"/>
</dbReference>
<dbReference type="FunFam" id="3.30.1370.10:FF:000001">
    <property type="entry name" value="Polyribonucleotide nucleotidyltransferase"/>
    <property type="match status" value="1"/>
</dbReference>
<comment type="function">
    <text evidence="8">Involved in mRNA degradation. Catalyzes the phosphorolysis of single-stranded polyribonucleotides processively in the 3'- to 5'-direction.</text>
</comment>
<feature type="binding site" evidence="8">
    <location>
        <position position="501"/>
    </location>
    <ligand>
        <name>Mg(2+)</name>
        <dbReference type="ChEBI" id="CHEBI:18420"/>
    </ligand>
</feature>
<comment type="similarity">
    <text evidence="1 8">Belongs to the polyribonucleotide nucleotidyltransferase family.</text>
</comment>
<evidence type="ECO:0000256" key="2">
    <source>
        <dbReference type="ARBA" id="ARBA00022490"/>
    </source>
</evidence>
<dbReference type="CDD" id="cd11364">
    <property type="entry name" value="RNase_PH_PNPase_2"/>
    <property type="match status" value="1"/>
</dbReference>
<evidence type="ECO:0000256" key="9">
    <source>
        <dbReference type="SAM" id="MobiDB-lite"/>
    </source>
</evidence>
<dbReference type="InterPro" id="IPR004088">
    <property type="entry name" value="KH_dom_type_1"/>
</dbReference>
<keyword evidence="4 8" id="KW-0548">Nucleotidyltransferase</keyword>
<dbReference type="FunFam" id="3.30.230.70:FF:000001">
    <property type="entry name" value="Polyribonucleotide nucleotidyltransferase"/>
    <property type="match status" value="1"/>
</dbReference>
<evidence type="ECO:0000256" key="1">
    <source>
        <dbReference type="ARBA" id="ARBA00007404"/>
    </source>
</evidence>
<dbReference type="SUPFAM" id="SSF50249">
    <property type="entry name" value="Nucleic acid-binding proteins"/>
    <property type="match status" value="1"/>
</dbReference>
<dbReference type="InterPro" id="IPR036612">
    <property type="entry name" value="KH_dom_type_1_sf"/>
</dbReference>
<dbReference type="EMBL" id="MHSW01000011">
    <property type="protein sequence ID" value="OHA52306.1"/>
    <property type="molecule type" value="Genomic_DNA"/>
</dbReference>
<dbReference type="GO" id="GO:0003723">
    <property type="term" value="F:RNA binding"/>
    <property type="evidence" value="ECO:0007669"/>
    <property type="project" value="UniProtKB-UniRule"/>
</dbReference>
<dbReference type="SUPFAM" id="SSF46915">
    <property type="entry name" value="Polynucleotide phosphorylase/guanosine pentaphosphate synthase (PNPase/GPSI), domain 3"/>
    <property type="match status" value="1"/>
</dbReference>
<dbReference type="InterPro" id="IPR020568">
    <property type="entry name" value="Ribosomal_Su5_D2-typ_SF"/>
</dbReference>
<dbReference type="SMART" id="SM00322">
    <property type="entry name" value="KH"/>
    <property type="match status" value="1"/>
</dbReference>
<comment type="catalytic activity">
    <reaction evidence="8">
        <text>RNA(n+1) + phosphate = RNA(n) + a ribonucleoside 5'-diphosphate</text>
        <dbReference type="Rhea" id="RHEA:22096"/>
        <dbReference type="Rhea" id="RHEA-COMP:14527"/>
        <dbReference type="Rhea" id="RHEA-COMP:17342"/>
        <dbReference type="ChEBI" id="CHEBI:43474"/>
        <dbReference type="ChEBI" id="CHEBI:57930"/>
        <dbReference type="ChEBI" id="CHEBI:140395"/>
        <dbReference type="EC" id="2.7.7.8"/>
    </reaction>
</comment>
<dbReference type="InterPro" id="IPR003029">
    <property type="entry name" value="S1_domain"/>
</dbReference>
<evidence type="ECO:0000256" key="6">
    <source>
        <dbReference type="ARBA" id="ARBA00022842"/>
    </source>
</evidence>
<organism evidence="11 12">
    <name type="scientific">Candidatus Terrybacteria bacterium RIFCSPLOWO2_01_FULL_40_23</name>
    <dbReference type="NCBI Taxonomy" id="1802366"/>
    <lineage>
        <taxon>Bacteria</taxon>
        <taxon>Candidatus Terryibacteriota</taxon>
    </lineage>
</organism>
<dbReference type="GO" id="GO:0000175">
    <property type="term" value="F:3'-5'-RNA exonuclease activity"/>
    <property type="evidence" value="ECO:0007669"/>
    <property type="project" value="TreeGrafter"/>
</dbReference>
<keyword evidence="6 8" id="KW-0460">Magnesium</keyword>
<dbReference type="InterPro" id="IPR012162">
    <property type="entry name" value="PNPase"/>
</dbReference>
<dbReference type="SMART" id="SM00316">
    <property type="entry name" value="S1"/>
    <property type="match status" value="1"/>
</dbReference>
<evidence type="ECO:0000313" key="11">
    <source>
        <dbReference type="EMBL" id="OHA52306.1"/>
    </source>
</evidence>
<dbReference type="FunFam" id="3.30.230.70:FF:000002">
    <property type="entry name" value="Polyribonucleotide nucleotidyltransferase"/>
    <property type="match status" value="1"/>
</dbReference>
<feature type="region of interest" description="Disordered" evidence="9">
    <location>
        <begin position="716"/>
        <end position="749"/>
    </location>
</feature>
<evidence type="ECO:0000256" key="8">
    <source>
        <dbReference type="HAMAP-Rule" id="MF_01595"/>
    </source>
</evidence>
<dbReference type="InterPro" id="IPR036345">
    <property type="entry name" value="ExoRNase_PH_dom2_sf"/>
</dbReference>
<dbReference type="Proteomes" id="UP000176951">
    <property type="component" value="Unassembled WGS sequence"/>
</dbReference>
<dbReference type="Pfam" id="PF01138">
    <property type="entry name" value="RNase_PH"/>
    <property type="match status" value="2"/>
</dbReference>
<dbReference type="CDD" id="cd11363">
    <property type="entry name" value="RNase_PH_PNPase_1"/>
    <property type="match status" value="1"/>
</dbReference>
<dbReference type="PANTHER" id="PTHR11252">
    <property type="entry name" value="POLYRIBONUCLEOTIDE NUCLEOTIDYLTRANSFERASE"/>
    <property type="match status" value="1"/>
</dbReference>
<keyword evidence="5 8" id="KW-0479">Metal-binding</keyword>
<evidence type="ECO:0000256" key="7">
    <source>
        <dbReference type="ARBA" id="ARBA00022884"/>
    </source>
</evidence>
<evidence type="ECO:0000256" key="3">
    <source>
        <dbReference type="ARBA" id="ARBA00022679"/>
    </source>
</evidence>